<sequence length="344" mass="39984">MFERYIRPISVVTAVYIFLMIPFIQTLLMALLYLLLPFLIAYIFAYLLRPVQKRMEKFPWHEGINIAILILGLFSILLLLGYFFYRTIYAESLFLHPKQFYKNWQAVAMPLYETLPIKMQESLLHTLSVPLENISTFSVTLLSYATKITEYIIYCTIIPFIMFFMMKDGAKWKQWMLDKGNMEKRSKFNELLRKMEQTIGQYVKGQLYVTAILTAILWVVYYWMNLPFAFVLALMMGVLNIIPFIGSIFGTVVVMVAASFIAPTYILYVIIIHVLVQLIENSFITPFILGKTVQLHPMIVLIAMIIAAHIAGFIGVIWSVPIVLCIKVILTERKNIKRLENRIN</sequence>
<protein>
    <submittedName>
        <fullName evidence="9">AI-2E family transporter</fullName>
    </submittedName>
</protein>
<feature type="transmembrane region" description="Helical" evidence="8">
    <location>
        <begin position="148"/>
        <end position="166"/>
    </location>
</feature>
<dbReference type="PANTHER" id="PTHR21716:SF53">
    <property type="entry name" value="PERMEASE PERM-RELATED"/>
    <property type="match status" value="1"/>
</dbReference>
<dbReference type="Proteomes" id="UP000823937">
    <property type="component" value="Unassembled WGS sequence"/>
</dbReference>
<evidence type="ECO:0000256" key="3">
    <source>
        <dbReference type="ARBA" id="ARBA00022448"/>
    </source>
</evidence>
<accession>A0A9D1TJF0</accession>
<gene>
    <name evidence="9" type="ORF">H9895_04935</name>
</gene>
<comment type="caution">
    <text evidence="9">The sequence shown here is derived from an EMBL/GenBank/DDBJ whole genome shotgun (WGS) entry which is preliminary data.</text>
</comment>
<keyword evidence="4" id="KW-1003">Cell membrane</keyword>
<keyword evidence="5 8" id="KW-0812">Transmembrane</keyword>
<evidence type="ECO:0000313" key="9">
    <source>
        <dbReference type="EMBL" id="HIV74411.1"/>
    </source>
</evidence>
<feature type="transmembrane region" description="Helical" evidence="8">
    <location>
        <begin position="230"/>
        <end position="258"/>
    </location>
</feature>
<feature type="transmembrane region" description="Helical" evidence="8">
    <location>
        <begin position="30"/>
        <end position="51"/>
    </location>
</feature>
<feature type="transmembrane region" description="Helical" evidence="8">
    <location>
        <begin position="205"/>
        <end position="224"/>
    </location>
</feature>
<feature type="transmembrane region" description="Helical" evidence="8">
    <location>
        <begin position="63"/>
        <end position="85"/>
    </location>
</feature>
<evidence type="ECO:0000256" key="4">
    <source>
        <dbReference type="ARBA" id="ARBA00022475"/>
    </source>
</evidence>
<evidence type="ECO:0000256" key="7">
    <source>
        <dbReference type="ARBA" id="ARBA00023136"/>
    </source>
</evidence>
<dbReference type="EMBL" id="DXHX01000072">
    <property type="protein sequence ID" value="HIV74411.1"/>
    <property type="molecule type" value="Genomic_DNA"/>
</dbReference>
<feature type="transmembrane region" description="Helical" evidence="8">
    <location>
        <begin position="265"/>
        <end position="289"/>
    </location>
</feature>
<proteinExistence type="inferred from homology"/>
<dbReference type="AlphaFoldDB" id="A0A9D1TJF0"/>
<comment type="similarity">
    <text evidence="2">Belongs to the autoinducer-2 exporter (AI-2E) (TC 2.A.86) family.</text>
</comment>
<reference evidence="9" key="2">
    <citation type="submission" date="2021-04" db="EMBL/GenBank/DDBJ databases">
        <authorList>
            <person name="Gilroy R."/>
        </authorList>
    </citation>
    <scope>NUCLEOTIDE SEQUENCE</scope>
    <source>
        <strain evidence="9">CHK169-2315</strain>
    </source>
</reference>
<dbReference type="GO" id="GO:0005886">
    <property type="term" value="C:plasma membrane"/>
    <property type="evidence" value="ECO:0007669"/>
    <property type="project" value="UniProtKB-SubCell"/>
</dbReference>
<evidence type="ECO:0000256" key="1">
    <source>
        <dbReference type="ARBA" id="ARBA00004651"/>
    </source>
</evidence>
<keyword evidence="6 8" id="KW-1133">Transmembrane helix</keyword>
<feature type="transmembrane region" description="Helical" evidence="8">
    <location>
        <begin position="301"/>
        <end position="330"/>
    </location>
</feature>
<dbReference type="Pfam" id="PF01594">
    <property type="entry name" value="AI-2E_transport"/>
    <property type="match status" value="1"/>
</dbReference>
<evidence type="ECO:0000256" key="8">
    <source>
        <dbReference type="SAM" id="Phobius"/>
    </source>
</evidence>
<reference evidence="9" key="1">
    <citation type="journal article" date="2021" name="PeerJ">
        <title>Extensive microbial diversity within the chicken gut microbiome revealed by metagenomics and culture.</title>
        <authorList>
            <person name="Gilroy R."/>
            <person name="Ravi A."/>
            <person name="Getino M."/>
            <person name="Pursley I."/>
            <person name="Horton D.L."/>
            <person name="Alikhan N.F."/>
            <person name="Baker D."/>
            <person name="Gharbi K."/>
            <person name="Hall N."/>
            <person name="Watson M."/>
            <person name="Adriaenssens E.M."/>
            <person name="Foster-Nyarko E."/>
            <person name="Jarju S."/>
            <person name="Secka A."/>
            <person name="Antonio M."/>
            <person name="Oren A."/>
            <person name="Chaudhuri R.R."/>
            <person name="La Ragione R."/>
            <person name="Hildebrand F."/>
            <person name="Pallen M.J."/>
        </authorList>
    </citation>
    <scope>NUCLEOTIDE SEQUENCE</scope>
    <source>
        <strain evidence="9">CHK169-2315</strain>
    </source>
</reference>
<feature type="transmembrane region" description="Helical" evidence="8">
    <location>
        <begin position="5"/>
        <end position="24"/>
    </location>
</feature>
<comment type="subcellular location">
    <subcellularLocation>
        <location evidence="1">Cell membrane</location>
        <topology evidence="1">Multi-pass membrane protein</topology>
    </subcellularLocation>
</comment>
<evidence type="ECO:0000256" key="5">
    <source>
        <dbReference type="ARBA" id="ARBA00022692"/>
    </source>
</evidence>
<name>A0A9D1TJF0_9BACI</name>
<keyword evidence="7 8" id="KW-0472">Membrane</keyword>
<dbReference type="PANTHER" id="PTHR21716">
    <property type="entry name" value="TRANSMEMBRANE PROTEIN"/>
    <property type="match status" value="1"/>
</dbReference>
<organism evidence="9 10">
    <name type="scientific">Candidatus Pseudogracilibacillus intestinigallinarum</name>
    <dbReference type="NCBI Taxonomy" id="2838742"/>
    <lineage>
        <taxon>Bacteria</taxon>
        <taxon>Bacillati</taxon>
        <taxon>Bacillota</taxon>
        <taxon>Bacilli</taxon>
        <taxon>Bacillales</taxon>
        <taxon>Bacillaceae</taxon>
        <taxon>Pseudogracilibacillus</taxon>
    </lineage>
</organism>
<evidence type="ECO:0000256" key="6">
    <source>
        <dbReference type="ARBA" id="ARBA00022989"/>
    </source>
</evidence>
<dbReference type="InterPro" id="IPR002549">
    <property type="entry name" value="AI-2E-like"/>
</dbReference>
<evidence type="ECO:0000256" key="2">
    <source>
        <dbReference type="ARBA" id="ARBA00009773"/>
    </source>
</evidence>
<keyword evidence="3" id="KW-0813">Transport</keyword>
<dbReference type="GO" id="GO:0055085">
    <property type="term" value="P:transmembrane transport"/>
    <property type="evidence" value="ECO:0007669"/>
    <property type="project" value="TreeGrafter"/>
</dbReference>
<evidence type="ECO:0000313" key="10">
    <source>
        <dbReference type="Proteomes" id="UP000823937"/>
    </source>
</evidence>